<comment type="caution">
    <text evidence="2">The sequence shown here is derived from an EMBL/GenBank/DDBJ whole genome shotgun (WGS) entry which is preliminary data.</text>
</comment>
<evidence type="ECO:0000313" key="3">
    <source>
        <dbReference type="Proteomes" id="UP000298663"/>
    </source>
</evidence>
<dbReference type="Proteomes" id="UP000298663">
    <property type="component" value="Unassembled WGS sequence"/>
</dbReference>
<gene>
    <name evidence="2" type="ORF">L596_011988</name>
</gene>
<dbReference type="AlphaFoldDB" id="A0A4U5NVY1"/>
<evidence type="ECO:0000256" key="1">
    <source>
        <dbReference type="SAM" id="MobiDB-lite"/>
    </source>
</evidence>
<accession>A0A4U5NVY1</accession>
<feature type="region of interest" description="Disordered" evidence="1">
    <location>
        <begin position="1"/>
        <end position="29"/>
    </location>
</feature>
<sequence>MDSFQIAKSFRDPPGSRRAPPPNGEFGDYPRSLRPDLGTPASFVASTGYSICLRIMILLDQASFGPSKQRLHLFILQFRRIRPIFGC</sequence>
<reference evidence="2 3" key="2">
    <citation type="journal article" date="2019" name="G3 (Bethesda)">
        <title>Hybrid Assembly of the Genome of the Entomopathogenic Nematode Steinernema carpocapsae Identifies the X-Chromosome.</title>
        <authorList>
            <person name="Serra L."/>
            <person name="Macchietto M."/>
            <person name="Macias-Munoz A."/>
            <person name="McGill C.J."/>
            <person name="Rodriguez I.M."/>
            <person name="Rodriguez B."/>
            <person name="Murad R."/>
            <person name="Mortazavi A."/>
        </authorList>
    </citation>
    <scope>NUCLEOTIDE SEQUENCE [LARGE SCALE GENOMIC DNA]</scope>
    <source>
        <strain evidence="2 3">ALL</strain>
    </source>
</reference>
<organism evidence="2 3">
    <name type="scientific">Steinernema carpocapsae</name>
    <name type="common">Entomopathogenic nematode</name>
    <dbReference type="NCBI Taxonomy" id="34508"/>
    <lineage>
        <taxon>Eukaryota</taxon>
        <taxon>Metazoa</taxon>
        <taxon>Ecdysozoa</taxon>
        <taxon>Nematoda</taxon>
        <taxon>Chromadorea</taxon>
        <taxon>Rhabditida</taxon>
        <taxon>Tylenchina</taxon>
        <taxon>Panagrolaimomorpha</taxon>
        <taxon>Strongyloidoidea</taxon>
        <taxon>Steinernematidae</taxon>
        <taxon>Steinernema</taxon>
    </lineage>
</organism>
<keyword evidence="3" id="KW-1185">Reference proteome</keyword>
<proteinExistence type="predicted"/>
<name>A0A4U5NVY1_STECR</name>
<evidence type="ECO:0000313" key="2">
    <source>
        <dbReference type="EMBL" id="TKR87616.1"/>
    </source>
</evidence>
<dbReference type="EMBL" id="AZBU02000003">
    <property type="protein sequence ID" value="TKR87616.1"/>
    <property type="molecule type" value="Genomic_DNA"/>
</dbReference>
<reference evidence="2 3" key="1">
    <citation type="journal article" date="2015" name="Genome Biol.">
        <title>Comparative genomics of Steinernema reveals deeply conserved gene regulatory networks.</title>
        <authorList>
            <person name="Dillman A.R."/>
            <person name="Macchietto M."/>
            <person name="Porter C.F."/>
            <person name="Rogers A."/>
            <person name="Williams B."/>
            <person name="Antoshechkin I."/>
            <person name="Lee M.M."/>
            <person name="Goodwin Z."/>
            <person name="Lu X."/>
            <person name="Lewis E.E."/>
            <person name="Goodrich-Blair H."/>
            <person name="Stock S.P."/>
            <person name="Adams B.J."/>
            <person name="Sternberg P.W."/>
            <person name="Mortazavi A."/>
        </authorList>
    </citation>
    <scope>NUCLEOTIDE SEQUENCE [LARGE SCALE GENOMIC DNA]</scope>
    <source>
        <strain evidence="2 3">ALL</strain>
    </source>
</reference>
<protein>
    <submittedName>
        <fullName evidence="2">Uncharacterized protein</fullName>
    </submittedName>
</protein>